<dbReference type="PIRSF" id="PIRSF005962">
    <property type="entry name" value="Pept_M20D_amidohydro"/>
    <property type="match status" value="1"/>
</dbReference>
<dbReference type="OrthoDB" id="9777385at2"/>
<keyword evidence="2" id="KW-0479">Metal-binding</keyword>
<dbReference type="GO" id="GO:0019877">
    <property type="term" value="P:diaminopimelate biosynthetic process"/>
    <property type="evidence" value="ECO:0007669"/>
    <property type="project" value="UniProtKB-ARBA"/>
</dbReference>
<dbReference type="GO" id="GO:0046872">
    <property type="term" value="F:metal ion binding"/>
    <property type="evidence" value="ECO:0007669"/>
    <property type="project" value="UniProtKB-KW"/>
</dbReference>
<dbReference type="InterPro" id="IPR036264">
    <property type="entry name" value="Bact_exopeptidase_dim_dom"/>
</dbReference>
<sequence length="411" mass="43553">MPSETESRIAAVASEATAWRRDIHAHPELAFQEHRTSDLVAGLLQSWGIEVTRGIAGTGLVGTLRGGKAAKGGANAGRAIGLRADMDALPMQEITGLPYASTQEITGLPYASTVPGKMHACGHDGHTAMLLGAAKYLAETKNFDGTVHFIFQPAEEDGGGGRVMVEEGLFTRFPCDAVFGIHNDSRSEAGQFIVTRGTTNAAADSISIRVLGLGGHAARPHQAVDPVVAAAHVVVAAQTVVSRHTDPLDSAVVSLCMIHGGTARNVIPEEVTIEGTVRTLKAETRDAVEQQLREVITATAAAHGAKAEITYERGYPSVVNSDAPVERARLAAAKLAGEERLVRERPPTMGGEDFSYMAQTVPGCFIRLGQADPSKENFSTHHPRYNFNDAILPTGIAFWASLVEQELAPEG</sequence>
<organism evidence="4 5">
    <name type="scientific">Teichococcus coralli</name>
    <dbReference type="NCBI Taxonomy" id="2545983"/>
    <lineage>
        <taxon>Bacteria</taxon>
        <taxon>Pseudomonadati</taxon>
        <taxon>Pseudomonadota</taxon>
        <taxon>Alphaproteobacteria</taxon>
        <taxon>Acetobacterales</taxon>
        <taxon>Roseomonadaceae</taxon>
        <taxon>Roseomonas</taxon>
    </lineage>
</organism>
<comment type="cofactor">
    <cofactor evidence="2">
        <name>Mn(2+)</name>
        <dbReference type="ChEBI" id="CHEBI:29035"/>
    </cofactor>
    <text evidence="2">The Mn(2+) ion enhances activity.</text>
</comment>
<evidence type="ECO:0000256" key="2">
    <source>
        <dbReference type="PIRSR" id="PIRSR005962-1"/>
    </source>
</evidence>
<feature type="binding site" evidence="2">
    <location>
        <position position="156"/>
    </location>
    <ligand>
        <name>Mn(2+)</name>
        <dbReference type="ChEBI" id="CHEBI:29035"/>
        <label>2</label>
    </ligand>
</feature>
<keyword evidence="2" id="KW-0464">Manganese</keyword>
<feature type="binding site" evidence="2">
    <location>
        <position position="381"/>
    </location>
    <ligand>
        <name>Mn(2+)</name>
        <dbReference type="ChEBI" id="CHEBI:29035"/>
        <label>2</label>
    </ligand>
</feature>
<keyword evidence="5" id="KW-1185">Reference proteome</keyword>
<feature type="binding site" evidence="2">
    <location>
        <position position="121"/>
    </location>
    <ligand>
        <name>Mn(2+)</name>
        <dbReference type="ChEBI" id="CHEBI:29035"/>
        <label>2</label>
    </ligand>
</feature>
<gene>
    <name evidence="4" type="ORF">E0493_21005</name>
</gene>
<dbReference type="FunFam" id="3.30.70.360:FF:000001">
    <property type="entry name" value="N-acetyldiaminopimelate deacetylase"/>
    <property type="match status" value="1"/>
</dbReference>
<comment type="caution">
    <text evidence="4">The sequence shown here is derived from an EMBL/GenBank/DDBJ whole genome shotgun (WGS) entry which is preliminary data.</text>
</comment>
<dbReference type="Gene3D" id="3.30.70.360">
    <property type="match status" value="1"/>
</dbReference>
<dbReference type="SUPFAM" id="SSF53187">
    <property type="entry name" value="Zn-dependent exopeptidases"/>
    <property type="match status" value="1"/>
</dbReference>
<feature type="domain" description="Peptidase M20 dimerisation" evidence="3">
    <location>
        <begin position="205"/>
        <end position="301"/>
    </location>
</feature>
<reference evidence="4 5" key="1">
    <citation type="submission" date="2019-03" db="EMBL/GenBank/DDBJ databases">
        <title>Roseomonas sp. a novel Roseomonas species isolated from Sea whip Gorgonian.</title>
        <authorList>
            <person name="Li F."/>
            <person name="Pan X."/>
            <person name="Huang S."/>
            <person name="Li Z."/>
            <person name="Meng B."/>
        </authorList>
    </citation>
    <scope>NUCLEOTIDE SEQUENCE [LARGE SCALE GENOMIC DNA]</scope>
    <source>
        <strain evidence="4 5">M0104</strain>
    </source>
</reference>
<dbReference type="PANTHER" id="PTHR11014">
    <property type="entry name" value="PEPTIDASE M20 FAMILY MEMBER"/>
    <property type="match status" value="1"/>
</dbReference>
<proteinExistence type="predicted"/>
<protein>
    <submittedName>
        <fullName evidence="4">Amidohydrolase</fullName>
    </submittedName>
</protein>
<dbReference type="Proteomes" id="UP000460715">
    <property type="component" value="Unassembled WGS sequence"/>
</dbReference>
<evidence type="ECO:0000256" key="1">
    <source>
        <dbReference type="ARBA" id="ARBA00022801"/>
    </source>
</evidence>
<evidence type="ECO:0000259" key="3">
    <source>
        <dbReference type="Pfam" id="PF07687"/>
    </source>
</evidence>
<dbReference type="Pfam" id="PF01546">
    <property type="entry name" value="Peptidase_M20"/>
    <property type="match status" value="1"/>
</dbReference>
<dbReference type="InterPro" id="IPR011650">
    <property type="entry name" value="Peptidase_M20_dimer"/>
</dbReference>
<keyword evidence="1 4" id="KW-0378">Hydrolase</keyword>
<dbReference type="GO" id="GO:0050118">
    <property type="term" value="F:N-acetyldiaminopimelate deacetylase activity"/>
    <property type="evidence" value="ECO:0007669"/>
    <property type="project" value="UniProtKB-ARBA"/>
</dbReference>
<name>A0A845BE32_9PROT</name>
<dbReference type="Gene3D" id="3.40.630.10">
    <property type="entry name" value="Zn peptidases"/>
    <property type="match status" value="1"/>
</dbReference>
<dbReference type="RefSeq" id="WP_160939241.1">
    <property type="nucleotide sequence ID" value="NZ_SNVJ01000029.1"/>
</dbReference>
<dbReference type="NCBIfam" id="TIGR01891">
    <property type="entry name" value="amidohydrolases"/>
    <property type="match status" value="1"/>
</dbReference>
<dbReference type="InterPro" id="IPR017439">
    <property type="entry name" value="Amidohydrolase"/>
</dbReference>
<evidence type="ECO:0000313" key="4">
    <source>
        <dbReference type="EMBL" id="MXP65833.1"/>
    </source>
</evidence>
<dbReference type="PANTHER" id="PTHR11014:SF63">
    <property type="entry name" value="METALLOPEPTIDASE, PUTATIVE (AFU_ORTHOLOGUE AFUA_6G09600)-RELATED"/>
    <property type="match status" value="1"/>
</dbReference>
<evidence type="ECO:0000313" key="5">
    <source>
        <dbReference type="Proteomes" id="UP000460715"/>
    </source>
</evidence>
<accession>A0A845BE32</accession>
<feature type="binding site" evidence="2">
    <location>
        <position position="182"/>
    </location>
    <ligand>
        <name>Mn(2+)</name>
        <dbReference type="ChEBI" id="CHEBI:29035"/>
        <label>2</label>
    </ligand>
</feature>
<dbReference type="Pfam" id="PF07687">
    <property type="entry name" value="M20_dimer"/>
    <property type="match status" value="1"/>
</dbReference>
<feature type="binding site" evidence="2">
    <location>
        <position position="123"/>
    </location>
    <ligand>
        <name>Mn(2+)</name>
        <dbReference type="ChEBI" id="CHEBI:29035"/>
        <label>2</label>
    </ligand>
</feature>
<dbReference type="InterPro" id="IPR002933">
    <property type="entry name" value="Peptidase_M20"/>
</dbReference>
<dbReference type="EMBL" id="SNVJ01000029">
    <property type="protein sequence ID" value="MXP65833.1"/>
    <property type="molecule type" value="Genomic_DNA"/>
</dbReference>
<dbReference type="SUPFAM" id="SSF55031">
    <property type="entry name" value="Bacterial exopeptidase dimerisation domain"/>
    <property type="match status" value="1"/>
</dbReference>
<dbReference type="AlphaFoldDB" id="A0A845BE32"/>